<accession>A0A6J6T8C1</accession>
<dbReference type="SUPFAM" id="SSF51679">
    <property type="entry name" value="Bacterial luciferase-like"/>
    <property type="match status" value="1"/>
</dbReference>
<feature type="domain" description="Luciferase-like" evidence="3">
    <location>
        <begin position="23"/>
        <end position="240"/>
    </location>
</feature>
<dbReference type="AlphaFoldDB" id="A0A6J6T8C1"/>
<dbReference type="GO" id="GO:0016705">
    <property type="term" value="F:oxidoreductase activity, acting on paired donors, with incorporation or reduction of molecular oxygen"/>
    <property type="evidence" value="ECO:0007669"/>
    <property type="project" value="InterPro"/>
</dbReference>
<name>A0A6J6T8C1_9ZZZZ</name>
<dbReference type="InterPro" id="IPR050766">
    <property type="entry name" value="Bact_Lucif_Oxidored"/>
</dbReference>
<dbReference type="PANTHER" id="PTHR30137:SF8">
    <property type="entry name" value="BLR5498 PROTEIN"/>
    <property type="match status" value="1"/>
</dbReference>
<sequence length="325" mass="35111">MALKLGLFLDLRNPPPWERPWVTHVAQTIERVVAAERDGIDAVWLSEHHQFSDGYLPQPLAFACALAARTERIRIGTAIMIAPLHQPAHLAEQAALADIISNGRIEVGLGTGYAPHEFALFGQSLDARYGRTDKALAELRRLLDEGVVTPRAVQRPFPIWAGYQGPQGAARAGRLGVGLLSLDRTNAAIYSEALEASGHGAASARLGGVVDLIVCDDPEQTKQRLLPYLAWQRHTYREARGAGAGTYEETLGALGERLALKGELPGFAVCTAADATALLKARTDGLPVEHVYLWASLAGMPDDMVDRHLDLVTTQVGPALRTKTL</sequence>
<proteinExistence type="predicted"/>
<organism evidence="4">
    <name type="scientific">freshwater metagenome</name>
    <dbReference type="NCBI Taxonomy" id="449393"/>
    <lineage>
        <taxon>unclassified sequences</taxon>
        <taxon>metagenomes</taxon>
        <taxon>ecological metagenomes</taxon>
    </lineage>
</organism>
<dbReference type="GO" id="GO:0004497">
    <property type="term" value="F:monooxygenase activity"/>
    <property type="evidence" value="ECO:0007669"/>
    <property type="project" value="UniProtKB-KW"/>
</dbReference>
<keyword evidence="1" id="KW-0560">Oxidoreductase</keyword>
<dbReference type="PANTHER" id="PTHR30137">
    <property type="entry name" value="LUCIFERASE-LIKE MONOOXYGENASE"/>
    <property type="match status" value="1"/>
</dbReference>
<dbReference type="Pfam" id="PF00296">
    <property type="entry name" value="Bac_luciferase"/>
    <property type="match status" value="1"/>
</dbReference>
<dbReference type="Gene3D" id="3.20.20.30">
    <property type="entry name" value="Luciferase-like domain"/>
    <property type="match status" value="1"/>
</dbReference>
<protein>
    <submittedName>
        <fullName evidence="4">Unannotated protein</fullName>
    </submittedName>
</protein>
<dbReference type="GO" id="GO:0005829">
    <property type="term" value="C:cytosol"/>
    <property type="evidence" value="ECO:0007669"/>
    <property type="project" value="TreeGrafter"/>
</dbReference>
<gene>
    <name evidence="4" type="ORF">UFOPK2754_01315</name>
</gene>
<dbReference type="InterPro" id="IPR011251">
    <property type="entry name" value="Luciferase-like_dom"/>
</dbReference>
<evidence type="ECO:0000313" key="4">
    <source>
        <dbReference type="EMBL" id="CAB4743067.1"/>
    </source>
</evidence>
<evidence type="ECO:0000256" key="2">
    <source>
        <dbReference type="ARBA" id="ARBA00023033"/>
    </source>
</evidence>
<evidence type="ECO:0000259" key="3">
    <source>
        <dbReference type="Pfam" id="PF00296"/>
    </source>
</evidence>
<reference evidence="4" key="1">
    <citation type="submission" date="2020-05" db="EMBL/GenBank/DDBJ databases">
        <authorList>
            <person name="Chiriac C."/>
            <person name="Salcher M."/>
            <person name="Ghai R."/>
            <person name="Kavagutti S V."/>
        </authorList>
    </citation>
    <scope>NUCLEOTIDE SEQUENCE</scope>
</reference>
<evidence type="ECO:0000256" key="1">
    <source>
        <dbReference type="ARBA" id="ARBA00023002"/>
    </source>
</evidence>
<keyword evidence="2" id="KW-0503">Monooxygenase</keyword>
<dbReference type="InterPro" id="IPR036661">
    <property type="entry name" value="Luciferase-like_sf"/>
</dbReference>
<dbReference type="EMBL" id="CAEZYR010000042">
    <property type="protein sequence ID" value="CAB4743067.1"/>
    <property type="molecule type" value="Genomic_DNA"/>
</dbReference>